<dbReference type="GO" id="GO:0000166">
    <property type="term" value="F:nucleotide binding"/>
    <property type="evidence" value="ECO:0007669"/>
    <property type="project" value="InterPro"/>
</dbReference>
<dbReference type="PROSITE" id="PS50967">
    <property type="entry name" value="HRDC"/>
    <property type="match status" value="1"/>
</dbReference>
<keyword evidence="12" id="KW-1185">Reference proteome</keyword>
<dbReference type="GO" id="GO:0000176">
    <property type="term" value="C:nuclear exosome (RNase complex)"/>
    <property type="evidence" value="ECO:0007669"/>
    <property type="project" value="InterPro"/>
</dbReference>
<comment type="similarity">
    <text evidence="8">Belongs to the exosome component 10/RRP6 family.</text>
</comment>
<evidence type="ECO:0000256" key="5">
    <source>
        <dbReference type="ARBA" id="ARBA00022835"/>
    </source>
</evidence>
<dbReference type="Pfam" id="PF01612">
    <property type="entry name" value="DNA_pol_A_exo1"/>
    <property type="match status" value="1"/>
</dbReference>
<evidence type="ECO:0000256" key="3">
    <source>
        <dbReference type="ARBA" id="ARBA00022722"/>
    </source>
</evidence>
<dbReference type="GO" id="GO:0000467">
    <property type="term" value="P:exonucleolytic trimming to generate mature 3'-end of 5.8S rRNA from tricistronic rRNA transcript (SSU-rRNA, 5.8S rRNA, LSU-rRNA)"/>
    <property type="evidence" value="ECO:0007669"/>
    <property type="project" value="InterPro"/>
</dbReference>
<dbReference type="SMART" id="SM00474">
    <property type="entry name" value="35EXOc"/>
    <property type="match status" value="1"/>
</dbReference>
<dbReference type="GO" id="GO:0071039">
    <property type="term" value="P:nuclear polyadenylation-dependent CUT catabolic process"/>
    <property type="evidence" value="ECO:0007669"/>
    <property type="project" value="TreeGrafter"/>
</dbReference>
<evidence type="ECO:0000256" key="4">
    <source>
        <dbReference type="ARBA" id="ARBA00022801"/>
    </source>
</evidence>
<dbReference type="PANTHER" id="PTHR12124:SF47">
    <property type="entry name" value="EXOSOME COMPONENT 10"/>
    <property type="match status" value="1"/>
</dbReference>
<dbReference type="GO" id="GO:0003727">
    <property type="term" value="F:single-stranded RNA binding"/>
    <property type="evidence" value="ECO:0007669"/>
    <property type="project" value="TreeGrafter"/>
</dbReference>
<dbReference type="InterPro" id="IPR010997">
    <property type="entry name" value="HRDC-like_sf"/>
</dbReference>
<dbReference type="AlphaFoldDB" id="A0AAE0NNW5"/>
<keyword evidence="6" id="KW-0269">Exonuclease</keyword>
<keyword evidence="2" id="KW-0698">rRNA processing</keyword>
<feature type="region of interest" description="Disordered" evidence="9">
    <location>
        <begin position="717"/>
        <end position="882"/>
    </location>
</feature>
<comment type="subcellular location">
    <subcellularLocation>
        <location evidence="1">Nucleus</location>
    </subcellularLocation>
</comment>
<dbReference type="SMART" id="SM00341">
    <property type="entry name" value="HRDC"/>
    <property type="match status" value="1"/>
</dbReference>
<feature type="compositionally biased region" description="Basic and acidic residues" evidence="9">
    <location>
        <begin position="842"/>
        <end position="861"/>
    </location>
</feature>
<dbReference type="InterPro" id="IPR049559">
    <property type="entry name" value="Rrp6p-like_exo"/>
</dbReference>
<dbReference type="GO" id="GO:0005730">
    <property type="term" value="C:nucleolus"/>
    <property type="evidence" value="ECO:0007669"/>
    <property type="project" value="TreeGrafter"/>
</dbReference>
<keyword evidence="7" id="KW-0539">Nucleus</keyword>
<dbReference type="InterPro" id="IPR044876">
    <property type="entry name" value="HRDC_dom_sf"/>
</dbReference>
<dbReference type="InterPro" id="IPR012588">
    <property type="entry name" value="Exosome-assoc_fac_Rrp6_N"/>
</dbReference>
<dbReference type="SUPFAM" id="SSF53098">
    <property type="entry name" value="Ribonuclease H-like"/>
    <property type="match status" value="1"/>
</dbReference>
<dbReference type="Pfam" id="PF00570">
    <property type="entry name" value="HRDC"/>
    <property type="match status" value="1"/>
</dbReference>
<reference evidence="11" key="2">
    <citation type="submission" date="2023-06" db="EMBL/GenBank/DDBJ databases">
        <authorList>
            <consortium name="Lawrence Berkeley National Laboratory"/>
            <person name="Haridas S."/>
            <person name="Hensen N."/>
            <person name="Bonometti L."/>
            <person name="Westerberg I."/>
            <person name="Brannstrom I.O."/>
            <person name="Guillou S."/>
            <person name="Cros-Aarteil S."/>
            <person name="Calhoun S."/>
            <person name="Kuo A."/>
            <person name="Mondo S."/>
            <person name="Pangilinan J."/>
            <person name="Riley R."/>
            <person name="LaButti K."/>
            <person name="Andreopoulos B."/>
            <person name="Lipzen A."/>
            <person name="Chen C."/>
            <person name="Yanf M."/>
            <person name="Daum C."/>
            <person name="Ng V."/>
            <person name="Clum A."/>
            <person name="Steindorff A."/>
            <person name="Ohm R."/>
            <person name="Martin F."/>
            <person name="Silar P."/>
            <person name="Natvig D."/>
            <person name="Lalanne C."/>
            <person name="Gautier V."/>
            <person name="Ament-velasquez S.L."/>
            <person name="Kruys A."/>
            <person name="Hutchinson M.I."/>
            <person name="Powell A.J."/>
            <person name="Barry K."/>
            <person name="Miller A.N."/>
            <person name="Grigoriev I.V."/>
            <person name="Debuchy R."/>
            <person name="Gladieux P."/>
            <person name="Thoren M.H."/>
            <person name="Johannesson H."/>
        </authorList>
    </citation>
    <scope>NUCLEOTIDE SEQUENCE</scope>
    <source>
        <strain evidence="11">CBS 232.78</strain>
    </source>
</reference>
<evidence type="ECO:0000256" key="6">
    <source>
        <dbReference type="ARBA" id="ARBA00022839"/>
    </source>
</evidence>
<dbReference type="Proteomes" id="UP001285441">
    <property type="component" value="Unassembled WGS sequence"/>
</dbReference>
<feature type="compositionally biased region" description="Basic residues" evidence="9">
    <location>
        <begin position="790"/>
        <end position="799"/>
    </location>
</feature>
<dbReference type="GO" id="GO:0071040">
    <property type="term" value="P:nuclear polyadenylation-dependent antisense transcript catabolic process"/>
    <property type="evidence" value="ECO:0007669"/>
    <property type="project" value="TreeGrafter"/>
</dbReference>
<protein>
    <submittedName>
        <fullName evidence="11">Ribonuclease H-like domain-containing protein</fullName>
    </submittedName>
</protein>
<evidence type="ECO:0000256" key="7">
    <source>
        <dbReference type="ARBA" id="ARBA00023242"/>
    </source>
</evidence>
<comment type="caution">
    <text evidence="11">The sequence shown here is derived from an EMBL/GenBank/DDBJ whole genome shotgun (WGS) entry which is preliminary data.</text>
</comment>
<evidence type="ECO:0000256" key="9">
    <source>
        <dbReference type="SAM" id="MobiDB-lite"/>
    </source>
</evidence>
<dbReference type="EMBL" id="JAULSW010000004">
    <property type="protein sequence ID" value="KAK3385006.1"/>
    <property type="molecule type" value="Genomic_DNA"/>
</dbReference>
<evidence type="ECO:0000256" key="8">
    <source>
        <dbReference type="ARBA" id="ARBA00043957"/>
    </source>
</evidence>
<reference evidence="11" key="1">
    <citation type="journal article" date="2023" name="Mol. Phylogenet. Evol.">
        <title>Genome-scale phylogeny and comparative genomics of the fungal order Sordariales.</title>
        <authorList>
            <person name="Hensen N."/>
            <person name="Bonometti L."/>
            <person name="Westerberg I."/>
            <person name="Brannstrom I.O."/>
            <person name="Guillou S."/>
            <person name="Cros-Aarteil S."/>
            <person name="Calhoun S."/>
            <person name="Haridas S."/>
            <person name="Kuo A."/>
            <person name="Mondo S."/>
            <person name="Pangilinan J."/>
            <person name="Riley R."/>
            <person name="LaButti K."/>
            <person name="Andreopoulos B."/>
            <person name="Lipzen A."/>
            <person name="Chen C."/>
            <person name="Yan M."/>
            <person name="Daum C."/>
            <person name="Ng V."/>
            <person name="Clum A."/>
            <person name="Steindorff A."/>
            <person name="Ohm R.A."/>
            <person name="Martin F."/>
            <person name="Silar P."/>
            <person name="Natvig D.O."/>
            <person name="Lalanne C."/>
            <person name="Gautier V."/>
            <person name="Ament-Velasquez S.L."/>
            <person name="Kruys A."/>
            <person name="Hutchinson M.I."/>
            <person name="Powell A.J."/>
            <person name="Barry K."/>
            <person name="Miller A.N."/>
            <person name="Grigoriev I.V."/>
            <person name="Debuchy R."/>
            <person name="Gladieux P."/>
            <person name="Hiltunen Thoren M."/>
            <person name="Johannesson H."/>
        </authorList>
    </citation>
    <scope>NUCLEOTIDE SEQUENCE</scope>
    <source>
        <strain evidence="11">CBS 232.78</strain>
    </source>
</reference>
<dbReference type="SUPFAM" id="SSF47819">
    <property type="entry name" value="HRDC-like"/>
    <property type="match status" value="1"/>
</dbReference>
<dbReference type="Gene3D" id="3.30.420.10">
    <property type="entry name" value="Ribonuclease H-like superfamily/Ribonuclease H"/>
    <property type="match status" value="1"/>
</dbReference>
<name>A0AAE0NNW5_9PEZI</name>
<evidence type="ECO:0000256" key="1">
    <source>
        <dbReference type="ARBA" id="ARBA00004123"/>
    </source>
</evidence>
<evidence type="ECO:0000313" key="12">
    <source>
        <dbReference type="Proteomes" id="UP001285441"/>
    </source>
</evidence>
<dbReference type="GO" id="GO:0071035">
    <property type="term" value="P:nuclear polyadenylation-dependent rRNA catabolic process"/>
    <property type="evidence" value="ECO:0007669"/>
    <property type="project" value="TreeGrafter"/>
</dbReference>
<feature type="domain" description="HRDC" evidence="10">
    <location>
        <begin position="513"/>
        <end position="593"/>
    </location>
</feature>
<dbReference type="InterPro" id="IPR012337">
    <property type="entry name" value="RNaseH-like_sf"/>
</dbReference>
<dbReference type="Pfam" id="PF08066">
    <property type="entry name" value="PMC2NT"/>
    <property type="match status" value="1"/>
</dbReference>
<dbReference type="InterPro" id="IPR036397">
    <property type="entry name" value="RNaseH_sf"/>
</dbReference>
<dbReference type="Gene3D" id="1.10.150.80">
    <property type="entry name" value="HRDC domain"/>
    <property type="match status" value="1"/>
</dbReference>
<gene>
    <name evidence="11" type="ORF">B0H63DRAFT_522355</name>
</gene>
<evidence type="ECO:0000259" key="10">
    <source>
        <dbReference type="PROSITE" id="PS50967"/>
    </source>
</evidence>
<evidence type="ECO:0000313" key="11">
    <source>
        <dbReference type="EMBL" id="KAK3385006.1"/>
    </source>
</evidence>
<dbReference type="GO" id="GO:0071037">
    <property type="term" value="P:nuclear polyadenylation-dependent snRNA catabolic process"/>
    <property type="evidence" value="ECO:0007669"/>
    <property type="project" value="TreeGrafter"/>
</dbReference>
<keyword evidence="4" id="KW-0378">Hydrolase</keyword>
<dbReference type="CDD" id="cd06147">
    <property type="entry name" value="Rrp6p_like_exo"/>
    <property type="match status" value="1"/>
</dbReference>
<keyword evidence="3" id="KW-0540">Nuclease</keyword>
<dbReference type="PANTHER" id="PTHR12124">
    <property type="entry name" value="POLYMYOSITIS/SCLERODERMA AUTOANTIGEN-RELATED"/>
    <property type="match status" value="1"/>
</dbReference>
<evidence type="ECO:0000256" key="2">
    <source>
        <dbReference type="ARBA" id="ARBA00022552"/>
    </source>
</evidence>
<dbReference type="InterPro" id="IPR002121">
    <property type="entry name" value="HRDC_dom"/>
</dbReference>
<dbReference type="GO" id="GO:0000175">
    <property type="term" value="F:3'-5'-RNA exonuclease activity"/>
    <property type="evidence" value="ECO:0007669"/>
    <property type="project" value="InterPro"/>
</dbReference>
<sequence>MDASQGFGALRESVQSALVTVTRTVNGLANEDLQFQRTVNPSVANQLDDRTERLLQLASGLLKSAGKATSQKVSPLEDIDDIDIQWRGVIDVIDSLLEKADTCLDEYTGLVKRKDASTADPDRNAKRLKPSNYDRLEWSLKRANILKPQNRFEKKPDNFALGPWKPLLTKKPHATVSLEDSLKTFTDEEKGTVQYGEPVSFHSMLSAPRSHEVGELESIGPNCSQAAFERYVTQWMKDKELIRDAHRLRYMNPYQTEIQSMQYPEEVYQKQDPQTYLPIETTSAIWVDTYEGVLEMLEELKKAKEIALDLEHHDYRSYVGLLSLMQISTREKDWIIDTLVPWRHKLEVLNEVFADPKIVKVLHGAFMDVVWLQRDLGLYLVGLFDTHHACGILGYSGKSLAFLLKKFVDFDADKKYQLADWRIRRVLAPLPEEMFYYARSDSHYLLYIYDMVRNELVERSDRSNPDRDLIDIVVQKSKDVALQRYENPSYEPETGLGSRGWFNTMVKSPTLYNGEQFAVYKAVHKWRDELARREDESPFFFMTQQVLADIARILPVDKKALWSLLDSNAKNLKSYQDELFDLIQTAKASGLNGPTMMDMFCGSSGTIAPKALEGQRLKTATEPVAQTLSIKDLRSKHSQLWGEIALSSVWDGTSKAHESNEILEIPLPYHHLVQGACIIDDAENLQRAAEVAAAAASRQGEQETEISGDQNFTLKTGRKRKHDEEVSVSDAESDSDADLEVQAGKFSASSGSLNKAEIPEGGSQPALTEREQKKMEKKKARREARALTRNMKRANKAAKKVAAAAENTSKQQQPADVMHEDDEQPFDYSKAEPVLHAAAKPKGGDRKPKKTFDPYTKKSGDAPRGARNLNHEKSGMTATFKK</sequence>
<dbReference type="InterPro" id="IPR045092">
    <property type="entry name" value="Rrp6-like"/>
</dbReference>
<dbReference type="FunFam" id="1.10.150.80:FF:000001">
    <property type="entry name" value="Putative exosome component 10"/>
    <property type="match status" value="1"/>
</dbReference>
<accession>A0AAE0NNW5</accession>
<dbReference type="GO" id="GO:0071036">
    <property type="term" value="P:nuclear polyadenylation-dependent snoRNA catabolic process"/>
    <property type="evidence" value="ECO:0007669"/>
    <property type="project" value="TreeGrafter"/>
</dbReference>
<dbReference type="GO" id="GO:0071044">
    <property type="term" value="P:histone mRNA catabolic process"/>
    <property type="evidence" value="ECO:0007669"/>
    <property type="project" value="TreeGrafter"/>
</dbReference>
<organism evidence="11 12">
    <name type="scientific">Podospora didyma</name>
    <dbReference type="NCBI Taxonomy" id="330526"/>
    <lineage>
        <taxon>Eukaryota</taxon>
        <taxon>Fungi</taxon>
        <taxon>Dikarya</taxon>
        <taxon>Ascomycota</taxon>
        <taxon>Pezizomycotina</taxon>
        <taxon>Sordariomycetes</taxon>
        <taxon>Sordariomycetidae</taxon>
        <taxon>Sordariales</taxon>
        <taxon>Podosporaceae</taxon>
        <taxon>Podospora</taxon>
    </lineage>
</organism>
<dbReference type="GO" id="GO:0071051">
    <property type="term" value="P:poly(A)-dependent snoRNA 3'-end processing"/>
    <property type="evidence" value="ECO:0007669"/>
    <property type="project" value="TreeGrafter"/>
</dbReference>
<dbReference type="InterPro" id="IPR002562">
    <property type="entry name" value="3'-5'_exonuclease_dom"/>
</dbReference>
<dbReference type="GO" id="GO:0071038">
    <property type="term" value="P:TRAMP-dependent tRNA surveillance pathway"/>
    <property type="evidence" value="ECO:0007669"/>
    <property type="project" value="TreeGrafter"/>
</dbReference>
<proteinExistence type="inferred from homology"/>
<keyword evidence="5" id="KW-0271">Exosome</keyword>